<evidence type="ECO:0000256" key="1">
    <source>
        <dbReference type="SAM" id="MobiDB-lite"/>
    </source>
</evidence>
<feature type="compositionally biased region" description="Polar residues" evidence="1">
    <location>
        <begin position="174"/>
        <end position="188"/>
    </location>
</feature>
<comment type="caution">
    <text evidence="3">The sequence shown here is derived from an EMBL/GenBank/DDBJ whole genome shotgun (WGS) entry which is preliminary data.</text>
</comment>
<feature type="compositionally biased region" description="Low complexity" evidence="1">
    <location>
        <begin position="208"/>
        <end position="220"/>
    </location>
</feature>
<feature type="region of interest" description="Disordered" evidence="1">
    <location>
        <begin position="173"/>
        <end position="257"/>
    </location>
</feature>
<dbReference type="Pfam" id="PF09802">
    <property type="entry name" value="Sec66"/>
    <property type="match status" value="1"/>
</dbReference>
<dbReference type="GO" id="GO:0031204">
    <property type="term" value="P:post-translational protein targeting to membrane, translocation"/>
    <property type="evidence" value="ECO:0007669"/>
    <property type="project" value="InterPro"/>
</dbReference>
<keyword evidence="2" id="KW-1133">Transmembrane helix</keyword>
<dbReference type="Proteomes" id="UP000886523">
    <property type="component" value="Unassembled WGS sequence"/>
</dbReference>
<dbReference type="AlphaFoldDB" id="A0A9P6BAM1"/>
<feature type="transmembrane region" description="Helical" evidence="2">
    <location>
        <begin position="6"/>
        <end position="25"/>
    </location>
</feature>
<evidence type="ECO:0000313" key="4">
    <source>
        <dbReference type="Proteomes" id="UP000886523"/>
    </source>
</evidence>
<gene>
    <name evidence="3" type="ORF">BS47DRAFT_1311575</name>
</gene>
<feature type="compositionally biased region" description="Pro residues" evidence="1">
    <location>
        <begin position="221"/>
        <end position="230"/>
    </location>
</feature>
<keyword evidence="2" id="KW-0812">Transmembrane</keyword>
<evidence type="ECO:0000313" key="3">
    <source>
        <dbReference type="EMBL" id="KAF9520595.1"/>
    </source>
</evidence>
<dbReference type="OrthoDB" id="73168at2759"/>
<keyword evidence="2" id="KW-0472">Membrane</keyword>
<evidence type="ECO:0000256" key="2">
    <source>
        <dbReference type="SAM" id="Phobius"/>
    </source>
</evidence>
<name>A0A9P6BAM1_9AGAM</name>
<sequence length="257" mass="27733">MIPVFVPFAFIGIVVGGLGIFSKIYRNRQAARAYEPWFPSHPERDTYITLLQQTDPAPSDALLKAALLRRAVADVTRIFRIRDDKAALTALLQKGSISDDLWANFQAAERELEAEIVEVVTEANTFVEGWGQIIFQSAGEVVQNEKYRDIFANIPKQKTALDAKLGIERPAVGSRSSATLPSIPSISVPNGADATLPIKSPSKRPKRAASSASSANGSPSNGPPSLPPSTPTKQHLELPSPQGGNSKGPAKKKNKRK</sequence>
<organism evidence="3 4">
    <name type="scientific">Hydnum rufescens UP504</name>
    <dbReference type="NCBI Taxonomy" id="1448309"/>
    <lineage>
        <taxon>Eukaryota</taxon>
        <taxon>Fungi</taxon>
        <taxon>Dikarya</taxon>
        <taxon>Basidiomycota</taxon>
        <taxon>Agaricomycotina</taxon>
        <taxon>Agaricomycetes</taxon>
        <taxon>Cantharellales</taxon>
        <taxon>Hydnaceae</taxon>
        <taxon>Hydnum</taxon>
    </lineage>
</organism>
<dbReference type="GO" id="GO:0031207">
    <property type="term" value="C:Sec62/Sec63 complex"/>
    <property type="evidence" value="ECO:0007669"/>
    <property type="project" value="InterPro"/>
</dbReference>
<protein>
    <recommendedName>
        <fullName evidence="5">Translocation protein sec66</fullName>
    </recommendedName>
</protein>
<keyword evidence="4" id="KW-1185">Reference proteome</keyword>
<accession>A0A9P6BAM1</accession>
<proteinExistence type="predicted"/>
<dbReference type="InterPro" id="IPR018624">
    <property type="entry name" value="Sec66"/>
</dbReference>
<dbReference type="PANTHER" id="PTHR28229">
    <property type="entry name" value="TRANSLOCATION PROTEIN SEC66"/>
    <property type="match status" value="1"/>
</dbReference>
<reference evidence="3" key="1">
    <citation type="journal article" date="2020" name="Nat. Commun.">
        <title>Large-scale genome sequencing of mycorrhizal fungi provides insights into the early evolution of symbiotic traits.</title>
        <authorList>
            <person name="Miyauchi S."/>
            <person name="Kiss E."/>
            <person name="Kuo A."/>
            <person name="Drula E."/>
            <person name="Kohler A."/>
            <person name="Sanchez-Garcia M."/>
            <person name="Morin E."/>
            <person name="Andreopoulos B."/>
            <person name="Barry K.W."/>
            <person name="Bonito G."/>
            <person name="Buee M."/>
            <person name="Carver A."/>
            <person name="Chen C."/>
            <person name="Cichocki N."/>
            <person name="Clum A."/>
            <person name="Culley D."/>
            <person name="Crous P.W."/>
            <person name="Fauchery L."/>
            <person name="Girlanda M."/>
            <person name="Hayes R.D."/>
            <person name="Keri Z."/>
            <person name="LaButti K."/>
            <person name="Lipzen A."/>
            <person name="Lombard V."/>
            <person name="Magnuson J."/>
            <person name="Maillard F."/>
            <person name="Murat C."/>
            <person name="Nolan M."/>
            <person name="Ohm R.A."/>
            <person name="Pangilinan J."/>
            <person name="Pereira M.F."/>
            <person name="Perotto S."/>
            <person name="Peter M."/>
            <person name="Pfister S."/>
            <person name="Riley R."/>
            <person name="Sitrit Y."/>
            <person name="Stielow J.B."/>
            <person name="Szollosi G."/>
            <person name="Zifcakova L."/>
            <person name="Stursova M."/>
            <person name="Spatafora J.W."/>
            <person name="Tedersoo L."/>
            <person name="Vaario L.M."/>
            <person name="Yamada A."/>
            <person name="Yan M."/>
            <person name="Wang P."/>
            <person name="Xu J."/>
            <person name="Bruns T."/>
            <person name="Baldrian P."/>
            <person name="Vilgalys R."/>
            <person name="Dunand C."/>
            <person name="Henrissat B."/>
            <person name="Grigoriev I.V."/>
            <person name="Hibbett D."/>
            <person name="Nagy L.G."/>
            <person name="Martin F.M."/>
        </authorList>
    </citation>
    <scope>NUCLEOTIDE SEQUENCE</scope>
    <source>
        <strain evidence="3">UP504</strain>
    </source>
</reference>
<evidence type="ECO:0008006" key="5">
    <source>
        <dbReference type="Google" id="ProtNLM"/>
    </source>
</evidence>
<dbReference type="EMBL" id="MU128911">
    <property type="protein sequence ID" value="KAF9520595.1"/>
    <property type="molecule type" value="Genomic_DNA"/>
</dbReference>
<dbReference type="PANTHER" id="PTHR28229:SF1">
    <property type="entry name" value="TRANSLOCATION PROTEIN SEC66"/>
    <property type="match status" value="1"/>
</dbReference>